<keyword evidence="1" id="KW-0732">Signal</keyword>
<reference evidence="2 3" key="1">
    <citation type="submission" date="2019-12" db="EMBL/GenBank/DDBJ databases">
        <title>Genomic-based taxomic classification of the family Erythrobacteraceae.</title>
        <authorList>
            <person name="Xu L."/>
        </authorList>
    </citation>
    <scope>NUCLEOTIDE SEQUENCE [LARGE SCALE GENOMIC DNA]</scope>
    <source>
        <strain evidence="2 3">KCTC 52259</strain>
    </source>
</reference>
<evidence type="ECO:0000313" key="3">
    <source>
        <dbReference type="Proteomes" id="UP000473531"/>
    </source>
</evidence>
<evidence type="ECO:0000256" key="1">
    <source>
        <dbReference type="SAM" id="SignalP"/>
    </source>
</evidence>
<dbReference type="RefSeq" id="WP_160600548.1">
    <property type="nucleotide sequence ID" value="NZ_WTYU01000001.1"/>
</dbReference>
<feature type="signal peptide" evidence="1">
    <location>
        <begin position="1"/>
        <end position="23"/>
    </location>
</feature>
<proteinExistence type="predicted"/>
<evidence type="ECO:0000313" key="2">
    <source>
        <dbReference type="EMBL" id="MXP14386.1"/>
    </source>
</evidence>
<accession>A0A6L7GG02</accession>
<dbReference type="OrthoDB" id="7511342at2"/>
<feature type="chain" id="PRO_5026902404" evidence="1">
    <location>
        <begin position="24"/>
        <end position="97"/>
    </location>
</feature>
<organism evidence="2 3">
    <name type="scientific">Allopontixanthobacter confluentis</name>
    <dbReference type="NCBI Taxonomy" id="1849021"/>
    <lineage>
        <taxon>Bacteria</taxon>
        <taxon>Pseudomonadati</taxon>
        <taxon>Pseudomonadota</taxon>
        <taxon>Alphaproteobacteria</taxon>
        <taxon>Sphingomonadales</taxon>
        <taxon>Erythrobacteraceae</taxon>
        <taxon>Allopontixanthobacter</taxon>
    </lineage>
</organism>
<dbReference type="Proteomes" id="UP000473531">
    <property type="component" value="Unassembled WGS sequence"/>
</dbReference>
<sequence length="97" mass="10276">MKNIALSAAIAGTALALSAPVLADHHMENGEGHAMKAEVVEKNARGQAIKVMIDGKTYDVCTAKDQDGCINPRAAGLKWGNRALNYWPGQPASSMKK</sequence>
<comment type="caution">
    <text evidence="2">The sequence shown here is derived from an EMBL/GenBank/DDBJ whole genome shotgun (WGS) entry which is preliminary data.</text>
</comment>
<dbReference type="EMBL" id="WTYU01000001">
    <property type="protein sequence ID" value="MXP14386.1"/>
    <property type="molecule type" value="Genomic_DNA"/>
</dbReference>
<dbReference type="AlphaFoldDB" id="A0A6L7GG02"/>
<protein>
    <submittedName>
        <fullName evidence="2">Uncharacterized protein</fullName>
    </submittedName>
</protein>
<name>A0A6L7GG02_9SPHN</name>
<keyword evidence="3" id="KW-1185">Reference proteome</keyword>
<gene>
    <name evidence="2" type="ORF">GRI44_06430</name>
</gene>